<protein>
    <submittedName>
        <fullName evidence="2">DUF2924 domain-containing protein</fullName>
    </submittedName>
</protein>
<keyword evidence="3" id="KW-1185">Reference proteome</keyword>
<dbReference type="Pfam" id="PF11149">
    <property type="entry name" value="DUF2924"/>
    <property type="match status" value="1"/>
</dbReference>
<evidence type="ECO:0000256" key="1">
    <source>
        <dbReference type="SAM" id="MobiDB-lite"/>
    </source>
</evidence>
<comment type="caution">
    <text evidence="2">The sequence shown here is derived from an EMBL/GenBank/DDBJ whole genome shotgun (WGS) entry which is preliminary data.</text>
</comment>
<accession>A0ABV7DTA6</accession>
<name>A0ABV7DTA6_9RHOB</name>
<dbReference type="InterPro" id="IPR021322">
    <property type="entry name" value="DUF2924"/>
</dbReference>
<sequence>MIEVRDLETMDRSALAALWTRTFKRPVPARMSQPMQRRFLAHAVQVARFGDLPPAIATRLDRIAAGSERKASPALKPGARLLRTWNGVTHVVDVEPDGFRWNGARHRSLSAIARAITGARWSGPRFFGLMTELDQNEQGGGRKRTGSAVRSGGHR</sequence>
<dbReference type="EMBL" id="JBHRSM010000014">
    <property type="protein sequence ID" value="MFC3086026.1"/>
    <property type="molecule type" value="Genomic_DNA"/>
</dbReference>
<proteinExistence type="predicted"/>
<reference evidence="3" key="1">
    <citation type="journal article" date="2019" name="Int. J. Syst. Evol. Microbiol.">
        <title>The Global Catalogue of Microorganisms (GCM) 10K type strain sequencing project: providing services to taxonomists for standard genome sequencing and annotation.</title>
        <authorList>
            <consortium name="The Broad Institute Genomics Platform"/>
            <consortium name="The Broad Institute Genome Sequencing Center for Infectious Disease"/>
            <person name="Wu L."/>
            <person name="Ma J."/>
        </authorList>
    </citation>
    <scope>NUCLEOTIDE SEQUENCE [LARGE SCALE GENOMIC DNA]</scope>
    <source>
        <strain evidence="3">KCTC 62102</strain>
    </source>
</reference>
<evidence type="ECO:0000313" key="2">
    <source>
        <dbReference type="EMBL" id="MFC3086026.1"/>
    </source>
</evidence>
<dbReference type="RefSeq" id="WP_197647736.1">
    <property type="nucleotide sequence ID" value="NZ_JAEACP010000040.1"/>
</dbReference>
<gene>
    <name evidence="2" type="ORF">ACFOD6_08185</name>
</gene>
<organism evidence="2 3">
    <name type="scientific">Tabrizicola soli</name>
    <dbReference type="NCBI Taxonomy" id="2185115"/>
    <lineage>
        <taxon>Bacteria</taxon>
        <taxon>Pseudomonadati</taxon>
        <taxon>Pseudomonadota</taxon>
        <taxon>Alphaproteobacteria</taxon>
        <taxon>Rhodobacterales</taxon>
        <taxon>Paracoccaceae</taxon>
        <taxon>Tabrizicola</taxon>
    </lineage>
</organism>
<dbReference type="Proteomes" id="UP001595445">
    <property type="component" value="Unassembled WGS sequence"/>
</dbReference>
<feature type="region of interest" description="Disordered" evidence="1">
    <location>
        <begin position="133"/>
        <end position="155"/>
    </location>
</feature>
<evidence type="ECO:0000313" key="3">
    <source>
        <dbReference type="Proteomes" id="UP001595445"/>
    </source>
</evidence>